<name>A0A507BCJ7_9PEZI</name>
<evidence type="ECO:0000256" key="1">
    <source>
        <dbReference type="SAM" id="MobiDB-lite"/>
    </source>
</evidence>
<protein>
    <recommendedName>
        <fullName evidence="3">Deoxyribonuclease NucA/NucB domain-containing protein</fullName>
    </recommendedName>
</protein>
<keyword evidence="2" id="KW-0732">Signal</keyword>
<dbReference type="AlphaFoldDB" id="A0A507BCJ7"/>
<evidence type="ECO:0000313" key="5">
    <source>
        <dbReference type="Proteomes" id="UP000319257"/>
    </source>
</evidence>
<dbReference type="GeneID" id="41972697"/>
<dbReference type="STRING" id="1093900.A0A507BCJ7"/>
<feature type="chain" id="PRO_5021195064" description="Deoxyribonuclease NucA/NucB domain-containing protein" evidence="2">
    <location>
        <begin position="20"/>
        <end position="514"/>
    </location>
</feature>
<keyword evidence="5" id="KW-1185">Reference proteome</keyword>
<reference evidence="4 5" key="1">
    <citation type="submission" date="2019-06" db="EMBL/GenBank/DDBJ databases">
        <title>Draft genome sequence of the filamentous fungus Phialemoniopsis curvata isolated from diesel fuel.</title>
        <authorList>
            <person name="Varaljay V.A."/>
            <person name="Lyon W.J."/>
            <person name="Crouch A.L."/>
            <person name="Drake C.E."/>
            <person name="Hollomon J.M."/>
            <person name="Nadeau L.J."/>
            <person name="Nunn H.S."/>
            <person name="Stevenson B.S."/>
            <person name="Bojanowski C.L."/>
            <person name="Crookes-Goodson W.J."/>
        </authorList>
    </citation>
    <scope>NUCLEOTIDE SEQUENCE [LARGE SCALE GENOMIC DNA]</scope>
    <source>
        <strain evidence="4 5">D216</strain>
    </source>
</reference>
<dbReference type="InParanoid" id="A0A507BCJ7"/>
<dbReference type="OrthoDB" id="4588765at2759"/>
<dbReference type="Proteomes" id="UP000319257">
    <property type="component" value="Unassembled WGS sequence"/>
</dbReference>
<evidence type="ECO:0000259" key="3">
    <source>
        <dbReference type="Pfam" id="PF14040"/>
    </source>
</evidence>
<comment type="caution">
    <text evidence="4">The sequence shown here is derived from an EMBL/GenBank/DDBJ whole genome shotgun (WGS) entry which is preliminary data.</text>
</comment>
<organism evidence="4 5">
    <name type="scientific">Thyridium curvatum</name>
    <dbReference type="NCBI Taxonomy" id="1093900"/>
    <lineage>
        <taxon>Eukaryota</taxon>
        <taxon>Fungi</taxon>
        <taxon>Dikarya</taxon>
        <taxon>Ascomycota</taxon>
        <taxon>Pezizomycotina</taxon>
        <taxon>Sordariomycetes</taxon>
        <taxon>Sordariomycetidae</taxon>
        <taxon>Thyridiales</taxon>
        <taxon>Thyridiaceae</taxon>
        <taxon>Thyridium</taxon>
    </lineage>
</organism>
<gene>
    <name evidence="4" type="ORF">E0L32_005250</name>
</gene>
<evidence type="ECO:0000313" key="4">
    <source>
        <dbReference type="EMBL" id="TPX14558.1"/>
    </source>
</evidence>
<dbReference type="EMBL" id="SKBQ01000027">
    <property type="protein sequence ID" value="TPX14558.1"/>
    <property type="molecule type" value="Genomic_DNA"/>
</dbReference>
<dbReference type="RefSeq" id="XP_030996269.1">
    <property type="nucleotide sequence ID" value="XM_031139751.1"/>
</dbReference>
<accession>A0A507BCJ7</accession>
<feature type="signal peptide" evidence="2">
    <location>
        <begin position="1"/>
        <end position="19"/>
    </location>
</feature>
<dbReference type="Pfam" id="PF14040">
    <property type="entry name" value="DNase_NucA_NucB"/>
    <property type="match status" value="1"/>
</dbReference>
<feature type="region of interest" description="Disordered" evidence="1">
    <location>
        <begin position="455"/>
        <end position="489"/>
    </location>
</feature>
<feature type="compositionally biased region" description="Low complexity" evidence="1">
    <location>
        <begin position="457"/>
        <end position="475"/>
    </location>
</feature>
<feature type="domain" description="Deoxyribonuclease NucA/NucB" evidence="3">
    <location>
        <begin position="233"/>
        <end position="315"/>
    </location>
</feature>
<dbReference type="InterPro" id="IPR029476">
    <property type="entry name" value="DNase_NucA_NucB"/>
</dbReference>
<proteinExistence type="predicted"/>
<evidence type="ECO:0000256" key="2">
    <source>
        <dbReference type="SAM" id="SignalP"/>
    </source>
</evidence>
<sequence>MLRWLTLTALALGFGQAKAYLAEKPSELAKPEIFKGQDDFGLDTFGMSLSQYGTGNETAELVERQKRKCDPGWTMCPDGVYCTKIGYFCCPNNNAVGCENGQTCCPMGGCAKVGFDCCPNVRGACPKGSSCCSAPSQSCQPIGGSCCGTGACKAGESCCNGQGCASAGSQCCGTGQCPKSSKCCVDEDGDYYCAASCVPSLIFPYVKGLLDEVYENMCRGVAAHRSTNDPQTAILTLDPKSGKDLRKNKATRRKAARCTGSGKIKCPKGWSCDEFPFASSIEGGSGAQVMCVPRWHNDWQGTYYNSWLSEQINSGKLSRGGKYRVKLKYIDCSQYTKRDVTTRADSNPVLKSDGNVTILAESIFGNYSQGGNAMFIALTENENQPGQYTLDYKVSKGQLMSGAIVDDEGETLANLTSTTSDSSSSVSVDLEDDYGDITFLGWTKDSDVNVDYSVKVSPSSPSTTPSSTTSLRAPTSPVPPPASGSNPPASSASLASVNFLLFVAGAVLVSFLQI</sequence>